<reference evidence="2 3" key="1">
    <citation type="submission" date="2020-08" db="EMBL/GenBank/DDBJ databases">
        <title>Genomic Encyclopedia of Type Strains, Phase IV (KMG-V): Genome sequencing to study the core and pangenomes of soil and plant-associated prokaryotes.</title>
        <authorList>
            <person name="Whitman W."/>
        </authorList>
    </citation>
    <scope>NUCLEOTIDE SEQUENCE [LARGE SCALE GENOMIC DNA]</scope>
    <source>
        <strain evidence="2 3">SEMIA 4084</strain>
    </source>
</reference>
<name>A0A7W8UEN4_9HYPH</name>
<feature type="domain" description="Right handed beta helix" evidence="1">
    <location>
        <begin position="130"/>
        <end position="289"/>
    </location>
</feature>
<dbReference type="AlphaFoldDB" id="A0A7W8UEN4"/>
<dbReference type="InterPro" id="IPR011050">
    <property type="entry name" value="Pectin_lyase_fold/virulence"/>
</dbReference>
<dbReference type="Gene3D" id="2.160.20.10">
    <property type="entry name" value="Single-stranded right-handed beta-helix, Pectin lyase-like"/>
    <property type="match status" value="1"/>
</dbReference>
<dbReference type="InterPro" id="IPR006626">
    <property type="entry name" value="PbH1"/>
</dbReference>
<keyword evidence="3" id="KW-1185">Reference proteome</keyword>
<dbReference type="InterPro" id="IPR012334">
    <property type="entry name" value="Pectin_lyas_fold"/>
</dbReference>
<sequence length="326" mass="35055">MPSFEAPPLQRRKSKFISAKELDTLPTLLGGCFEIAMRHWVTLELLLAAAWLLPAAIEMRGAADAVAQERSQLVRASAARAEAGAYPEAANTGVPADVNLLPATRFSLEVAGETLSGLDFQGPVTIAAPNVTLRNCRITAKGWAALDIRADGVTVENCEINGQSTPGTRGISVSGRNVSIRRCDIHHVEDGIYLTETEKLSIENNYIHDLQSDWGEPHFDGIAADGGISDVLIRGNTVINPHQQTSAVMLSNYFGPISGVLIEGNRLIGGGYTVYADGQFTDSKISDVTFLGNRLGRGYYGYASIQKNSPKWSGNIDDKLGTPVNR</sequence>
<evidence type="ECO:0000313" key="3">
    <source>
        <dbReference type="Proteomes" id="UP000585507"/>
    </source>
</evidence>
<dbReference type="InterPro" id="IPR039448">
    <property type="entry name" value="Beta_helix"/>
</dbReference>
<dbReference type="Proteomes" id="UP000585507">
    <property type="component" value="Unassembled WGS sequence"/>
</dbReference>
<comment type="caution">
    <text evidence="2">The sequence shown here is derived from an EMBL/GenBank/DDBJ whole genome shotgun (WGS) entry which is preliminary data.</text>
</comment>
<dbReference type="RefSeq" id="WP_026204053.1">
    <property type="nucleotide sequence ID" value="NZ_JACHBK010000011.1"/>
</dbReference>
<gene>
    <name evidence="2" type="ORF">GGD55_004649</name>
</gene>
<dbReference type="Pfam" id="PF13229">
    <property type="entry name" value="Beta_helix"/>
    <property type="match status" value="1"/>
</dbReference>
<evidence type="ECO:0000259" key="1">
    <source>
        <dbReference type="Pfam" id="PF13229"/>
    </source>
</evidence>
<evidence type="ECO:0000313" key="2">
    <source>
        <dbReference type="EMBL" id="MBB5537928.1"/>
    </source>
</evidence>
<organism evidence="2 3">
    <name type="scientific">Rhizobium giardinii</name>
    <dbReference type="NCBI Taxonomy" id="56731"/>
    <lineage>
        <taxon>Bacteria</taxon>
        <taxon>Pseudomonadati</taxon>
        <taxon>Pseudomonadota</taxon>
        <taxon>Alphaproteobacteria</taxon>
        <taxon>Hyphomicrobiales</taxon>
        <taxon>Rhizobiaceae</taxon>
        <taxon>Rhizobium/Agrobacterium group</taxon>
        <taxon>Rhizobium</taxon>
    </lineage>
</organism>
<protein>
    <submittedName>
        <fullName evidence="2">Nitrous oxidase accessory protein NosD</fullName>
    </submittedName>
</protein>
<accession>A0A7W8UEN4</accession>
<dbReference type="EMBL" id="JACHBK010000011">
    <property type="protein sequence ID" value="MBB5537928.1"/>
    <property type="molecule type" value="Genomic_DNA"/>
</dbReference>
<dbReference type="SMART" id="SM00710">
    <property type="entry name" value="PbH1"/>
    <property type="match status" value="6"/>
</dbReference>
<dbReference type="SUPFAM" id="SSF51126">
    <property type="entry name" value="Pectin lyase-like"/>
    <property type="match status" value="1"/>
</dbReference>
<proteinExistence type="predicted"/>